<evidence type="ECO:0000256" key="7">
    <source>
        <dbReference type="SAM" id="SignalP"/>
    </source>
</evidence>
<feature type="active site" description="Proton donor" evidence="4">
    <location>
        <position position="231"/>
    </location>
</feature>
<reference evidence="8 9" key="1">
    <citation type="submission" date="2017-10" db="EMBL/GenBank/DDBJ databases">
        <title>Comparative genomics in systemic dimorphic fungi from Ajellomycetaceae.</title>
        <authorList>
            <person name="Munoz J.F."/>
            <person name="Mcewen J.G."/>
            <person name="Clay O.K."/>
            <person name="Cuomo C.A."/>
        </authorList>
    </citation>
    <scope>NUCLEOTIDE SEQUENCE [LARGE SCALE GENOMIC DNA]</scope>
    <source>
        <strain evidence="8 9">UAMH5409</strain>
    </source>
</reference>
<proteinExistence type="inferred from homology"/>
<keyword evidence="7" id="KW-0732">Signal</keyword>
<dbReference type="InterPro" id="IPR006710">
    <property type="entry name" value="Glyco_hydro_43"/>
</dbReference>
<dbReference type="PANTHER" id="PTHR42812">
    <property type="entry name" value="BETA-XYLOSIDASE"/>
    <property type="match status" value="1"/>
</dbReference>
<dbReference type="Proteomes" id="UP000223968">
    <property type="component" value="Unassembled WGS sequence"/>
</dbReference>
<evidence type="ECO:0000256" key="6">
    <source>
        <dbReference type="RuleBase" id="RU361187"/>
    </source>
</evidence>
<dbReference type="InterPro" id="IPR023296">
    <property type="entry name" value="Glyco_hydro_beta-prop_sf"/>
</dbReference>
<feature type="active site" description="Proton acceptor" evidence="4">
    <location>
        <position position="45"/>
    </location>
</feature>
<dbReference type="SUPFAM" id="SSF75005">
    <property type="entry name" value="Arabinanase/levansucrase/invertase"/>
    <property type="match status" value="1"/>
</dbReference>
<dbReference type="Pfam" id="PF04616">
    <property type="entry name" value="Glyco_hydro_43"/>
    <property type="match status" value="1"/>
</dbReference>
<keyword evidence="3 6" id="KW-0326">Glycosidase</keyword>
<dbReference type="GO" id="GO:0004553">
    <property type="term" value="F:hydrolase activity, hydrolyzing O-glycosyl compounds"/>
    <property type="evidence" value="ECO:0007669"/>
    <property type="project" value="InterPro"/>
</dbReference>
<organism evidence="8 9">
    <name type="scientific">Helicocarpus griseus UAMH5409</name>
    <dbReference type="NCBI Taxonomy" id="1447875"/>
    <lineage>
        <taxon>Eukaryota</taxon>
        <taxon>Fungi</taxon>
        <taxon>Dikarya</taxon>
        <taxon>Ascomycota</taxon>
        <taxon>Pezizomycotina</taxon>
        <taxon>Eurotiomycetes</taxon>
        <taxon>Eurotiomycetidae</taxon>
        <taxon>Onygenales</taxon>
        <taxon>Ajellomycetaceae</taxon>
        <taxon>Helicocarpus</taxon>
    </lineage>
</organism>
<dbReference type="InterPro" id="IPR051795">
    <property type="entry name" value="Glycosyl_Hydrlase_43"/>
</dbReference>
<dbReference type="PANTHER" id="PTHR42812:SF5">
    <property type="entry name" value="ENDO-ARABINASE"/>
    <property type="match status" value="1"/>
</dbReference>
<comment type="caution">
    <text evidence="8">The sequence shown here is derived from an EMBL/GenBank/DDBJ whole genome shotgun (WGS) entry which is preliminary data.</text>
</comment>
<evidence type="ECO:0000256" key="4">
    <source>
        <dbReference type="PIRSR" id="PIRSR606710-1"/>
    </source>
</evidence>
<dbReference type="OrthoDB" id="3879658at2759"/>
<comment type="similarity">
    <text evidence="1 6">Belongs to the glycosyl hydrolase 43 family.</text>
</comment>
<dbReference type="GO" id="GO:0005975">
    <property type="term" value="P:carbohydrate metabolic process"/>
    <property type="evidence" value="ECO:0007669"/>
    <property type="project" value="InterPro"/>
</dbReference>
<evidence type="ECO:0000256" key="1">
    <source>
        <dbReference type="ARBA" id="ARBA00009865"/>
    </source>
</evidence>
<dbReference type="AlphaFoldDB" id="A0A2B7XVR6"/>
<keyword evidence="2 6" id="KW-0378">Hydrolase</keyword>
<dbReference type="Gene3D" id="2.115.10.20">
    <property type="entry name" value="Glycosyl hydrolase domain, family 43"/>
    <property type="match status" value="1"/>
</dbReference>
<feature type="signal peptide" evidence="7">
    <location>
        <begin position="1"/>
        <end position="23"/>
    </location>
</feature>
<evidence type="ECO:0008006" key="10">
    <source>
        <dbReference type="Google" id="ProtNLM"/>
    </source>
</evidence>
<evidence type="ECO:0000256" key="2">
    <source>
        <dbReference type="ARBA" id="ARBA00022801"/>
    </source>
</evidence>
<feature type="chain" id="PRO_5013219614" description="Endo-arabinase" evidence="7">
    <location>
        <begin position="24"/>
        <end position="328"/>
    </location>
</feature>
<evidence type="ECO:0000313" key="8">
    <source>
        <dbReference type="EMBL" id="PGH13049.1"/>
    </source>
</evidence>
<protein>
    <recommendedName>
        <fullName evidence="10">Endo-arabinase</fullName>
    </recommendedName>
</protein>
<evidence type="ECO:0000256" key="3">
    <source>
        <dbReference type="ARBA" id="ARBA00023295"/>
    </source>
</evidence>
<evidence type="ECO:0000313" key="9">
    <source>
        <dbReference type="Proteomes" id="UP000223968"/>
    </source>
</evidence>
<feature type="site" description="Important for catalytic activity, responsible for pKa modulation of the active site Glu and correct orientation of both the proton donor and substrate" evidence="5">
    <location>
        <position position="160"/>
    </location>
</feature>
<dbReference type="STRING" id="1447875.A0A2B7XVR6"/>
<sequence>MRKLLQLCSSLLTVSFTINTVFAAPFLVRFPQGGPSQVIADDFPDPAFVKPGLLWYAFGSNAYGRRIQVAKSLDFKHWDVLDTDALASLAPWETEVDHWAPDVIERDDGRLVMYYSGEAKAFIRHHCVGAAISEGRDPAGPYHPLEQPFACHLDKGGAIDPAGFLDQDKSRWVVYKVDGNSVGNGGDCNNAIHPLVATPIYLQKVEGDGVTKVGEPIAILDRDETAGPLVEAPSLILSPEGVYFLFYSTHCYTSPKYDVRYATSRSITGPYVKAKESLIKTGDFGLTSPGGATVAGDGKRILFHANCPAGRCMYASDLDLQGETARIV</sequence>
<dbReference type="EMBL" id="PDNB01000050">
    <property type="protein sequence ID" value="PGH13049.1"/>
    <property type="molecule type" value="Genomic_DNA"/>
</dbReference>
<keyword evidence="9" id="KW-1185">Reference proteome</keyword>
<gene>
    <name evidence="8" type="ORF">AJ79_03886</name>
</gene>
<dbReference type="CDD" id="cd08999">
    <property type="entry name" value="GH43_ABN-like"/>
    <property type="match status" value="1"/>
</dbReference>
<name>A0A2B7XVR6_9EURO</name>
<evidence type="ECO:0000256" key="5">
    <source>
        <dbReference type="PIRSR" id="PIRSR606710-2"/>
    </source>
</evidence>
<accession>A0A2B7XVR6</accession>